<dbReference type="Gene3D" id="3.10.690.10">
    <property type="entry name" value="Bifunctional nuclease domain"/>
    <property type="match status" value="1"/>
</dbReference>
<dbReference type="Pfam" id="PF02577">
    <property type="entry name" value="BFN_dom"/>
    <property type="match status" value="1"/>
</dbReference>
<dbReference type="PROSITE" id="PS51658">
    <property type="entry name" value="BFN"/>
    <property type="match status" value="1"/>
</dbReference>
<organism evidence="2 3">
    <name type="scientific">Thermocladium modestius</name>
    <dbReference type="NCBI Taxonomy" id="62609"/>
    <lineage>
        <taxon>Archaea</taxon>
        <taxon>Thermoproteota</taxon>
        <taxon>Thermoprotei</taxon>
        <taxon>Thermoproteales</taxon>
        <taxon>Thermoproteaceae</taxon>
        <taxon>Thermocladium</taxon>
    </lineage>
</organism>
<evidence type="ECO:0000313" key="2">
    <source>
        <dbReference type="EMBL" id="GGP18918.1"/>
    </source>
</evidence>
<dbReference type="InterPro" id="IPR003729">
    <property type="entry name" value="Bi_nuclease_dom"/>
</dbReference>
<dbReference type="Proteomes" id="UP000610960">
    <property type="component" value="Unassembled WGS sequence"/>
</dbReference>
<dbReference type="SUPFAM" id="SSF103256">
    <property type="entry name" value="Hypothetical protein TM0160"/>
    <property type="match status" value="1"/>
</dbReference>
<dbReference type="RefSeq" id="WP_229657594.1">
    <property type="nucleotide sequence ID" value="NZ_BMNL01000001.1"/>
</dbReference>
<sequence>MDSKDVKYVKAELDDLLASNEDAIMLIGSDEWGSNVLPIWIGIMEAFSIKKALGQAQFPRPLTQDLVVEVIEALSGSVERITIDALLGHTYTATIYLRDRNGKVHYIDARPSDAVAIAVRADAPIYVASHLYQYTKPKDAIIAEMDASNIDLDME</sequence>
<evidence type="ECO:0000313" key="3">
    <source>
        <dbReference type="Proteomes" id="UP000610960"/>
    </source>
</evidence>
<accession>A0A830GRJ9</accession>
<dbReference type="EMBL" id="BMNL01000001">
    <property type="protein sequence ID" value="GGP18918.1"/>
    <property type="molecule type" value="Genomic_DNA"/>
</dbReference>
<dbReference type="PANTHER" id="PTHR15160">
    <property type="entry name" value="VON HIPPEL-LINDAU PROTEIN"/>
    <property type="match status" value="1"/>
</dbReference>
<proteinExistence type="predicted"/>
<gene>
    <name evidence="2" type="ORF">GCM10007981_00500</name>
</gene>
<reference evidence="2" key="1">
    <citation type="journal article" date="2014" name="Int. J. Syst. Evol. Microbiol.">
        <title>Complete genome sequence of Corynebacterium casei LMG S-19264T (=DSM 44701T), isolated from a smear-ripened cheese.</title>
        <authorList>
            <consortium name="US DOE Joint Genome Institute (JGI-PGF)"/>
            <person name="Walter F."/>
            <person name="Albersmeier A."/>
            <person name="Kalinowski J."/>
            <person name="Ruckert C."/>
        </authorList>
    </citation>
    <scope>NUCLEOTIDE SEQUENCE</scope>
    <source>
        <strain evidence="2">JCM 10088</strain>
    </source>
</reference>
<dbReference type="PANTHER" id="PTHR15160:SF1">
    <property type="entry name" value="VON HIPPEL-LINDAU DISEASE TUMOR SUPPRESSOR"/>
    <property type="match status" value="1"/>
</dbReference>
<keyword evidence="3" id="KW-1185">Reference proteome</keyword>
<dbReference type="GO" id="GO:0004518">
    <property type="term" value="F:nuclease activity"/>
    <property type="evidence" value="ECO:0007669"/>
    <property type="project" value="InterPro"/>
</dbReference>
<dbReference type="InterPro" id="IPR036104">
    <property type="entry name" value="BFN_sf"/>
</dbReference>
<comment type="caution">
    <text evidence="2">The sequence shown here is derived from an EMBL/GenBank/DDBJ whole genome shotgun (WGS) entry which is preliminary data.</text>
</comment>
<dbReference type="AlphaFoldDB" id="A0A830GRJ9"/>
<feature type="domain" description="BFN" evidence="1">
    <location>
        <begin position="8"/>
        <end position="139"/>
    </location>
</feature>
<reference evidence="2" key="2">
    <citation type="submission" date="2020-09" db="EMBL/GenBank/DDBJ databases">
        <authorList>
            <person name="Sun Q."/>
            <person name="Ohkuma M."/>
        </authorList>
    </citation>
    <scope>NUCLEOTIDE SEQUENCE</scope>
    <source>
        <strain evidence="2">JCM 10088</strain>
    </source>
</reference>
<evidence type="ECO:0000259" key="1">
    <source>
        <dbReference type="PROSITE" id="PS51658"/>
    </source>
</evidence>
<name>A0A830GRJ9_9CREN</name>
<protein>
    <recommendedName>
        <fullName evidence="1">BFN domain-containing protein</fullName>
    </recommendedName>
</protein>